<evidence type="ECO:0000256" key="3">
    <source>
        <dbReference type="ARBA" id="ARBA00022801"/>
    </source>
</evidence>
<evidence type="ECO:0000313" key="7">
    <source>
        <dbReference type="Proteomes" id="UP000218811"/>
    </source>
</evidence>
<reference evidence="6 7" key="1">
    <citation type="journal article" date="2012" name="Science">
        <title>The Paleozoic origin of enzymatic lignin decomposition reconstructed from 31 fungal genomes.</title>
        <authorList>
            <person name="Floudas D."/>
            <person name="Binder M."/>
            <person name="Riley R."/>
            <person name="Barry K."/>
            <person name="Blanchette R.A."/>
            <person name="Henrissat B."/>
            <person name="Martinez A.T."/>
            <person name="Otillar R."/>
            <person name="Spatafora J.W."/>
            <person name="Yadav J.S."/>
            <person name="Aerts A."/>
            <person name="Benoit I."/>
            <person name="Boyd A."/>
            <person name="Carlson A."/>
            <person name="Copeland A."/>
            <person name="Coutinho P.M."/>
            <person name="de Vries R.P."/>
            <person name="Ferreira P."/>
            <person name="Findley K."/>
            <person name="Foster B."/>
            <person name="Gaskell J."/>
            <person name="Glotzer D."/>
            <person name="Gorecki P."/>
            <person name="Heitman J."/>
            <person name="Hesse C."/>
            <person name="Hori C."/>
            <person name="Igarashi K."/>
            <person name="Jurgens J.A."/>
            <person name="Kallen N."/>
            <person name="Kersten P."/>
            <person name="Kohler A."/>
            <person name="Kuees U."/>
            <person name="Kumar T.K.A."/>
            <person name="Kuo A."/>
            <person name="LaButti K."/>
            <person name="Larrondo L.F."/>
            <person name="Lindquist E."/>
            <person name="Ling A."/>
            <person name="Lombard V."/>
            <person name="Lucas S."/>
            <person name="Lundell T."/>
            <person name="Martin R."/>
            <person name="McLaughlin D.J."/>
            <person name="Morgenstern I."/>
            <person name="Morin E."/>
            <person name="Murat C."/>
            <person name="Nagy L.G."/>
            <person name="Nolan M."/>
            <person name="Ohm R.A."/>
            <person name="Patyshakuliyeva A."/>
            <person name="Rokas A."/>
            <person name="Ruiz-Duenas F.J."/>
            <person name="Sabat G."/>
            <person name="Salamov A."/>
            <person name="Samejima M."/>
            <person name="Schmutz J."/>
            <person name="Slot J.C."/>
            <person name="St John F."/>
            <person name="Stenlid J."/>
            <person name="Sun H."/>
            <person name="Sun S."/>
            <person name="Syed K."/>
            <person name="Tsang A."/>
            <person name="Wiebenga A."/>
            <person name="Young D."/>
            <person name="Pisabarro A."/>
            <person name="Eastwood D.C."/>
            <person name="Martin F."/>
            <person name="Cullen D."/>
            <person name="Grigoriev I.V."/>
            <person name="Hibbett D.S."/>
        </authorList>
    </citation>
    <scope>NUCLEOTIDE SEQUENCE [LARGE SCALE GENOMIC DNA]</scope>
    <source>
        <strain evidence="6 7">MD-104</strain>
    </source>
</reference>
<dbReference type="GO" id="GO:0008270">
    <property type="term" value="F:zinc ion binding"/>
    <property type="evidence" value="ECO:0007669"/>
    <property type="project" value="TreeGrafter"/>
</dbReference>
<dbReference type="SUPFAM" id="SSF51556">
    <property type="entry name" value="Metallo-dependent hydrolases"/>
    <property type="match status" value="1"/>
</dbReference>
<dbReference type="EMBL" id="KB468053">
    <property type="protein sequence ID" value="PCH40112.1"/>
    <property type="molecule type" value="Genomic_DNA"/>
</dbReference>
<comment type="cofactor">
    <cofactor evidence="1">
        <name>Zn(2+)</name>
        <dbReference type="ChEBI" id="CHEBI:29105"/>
    </cofactor>
</comment>
<sequence length="458" mass="50524">MLIIGDFVHCPTPGEIEILRDHLIGMHNAGFINHVAPVHLEESRKILDQAREHPISVEQGSFITPTFCDLHLHAPQFLYQGTGLHLPLMKWLDEYAFKAEERLDADHTLAEKVYRQLAVRLVENGTGAVLLFGTIKSETNLILARVMQEAGIRAFVGKLSMDISSRPSYVEASADDSLAAARSFVAQCRALTAHLPEHERLVEPVLTPRFVPTCSDKLLDGLGELAKEQYLRVQSHMAEAHDQVEWVRRERGTDDMAIFKRYNLLTPRAVLAHCTFLEPDALTQLAAAGPAIAHCPLSNAYFSARPLRLREALNAGVRVGLGSDIAGGYDASIAGGMRQAVAVSRMREGARIVGGDELAKGEKLDVDWKEALYLATRGGAIALGLAEWSGTFVVGAPFDAQCIRLFDRAGGIGVGPLDFLDFFDDDARGELTLEMLEKWWCIGDHRNRANMWVQGKKI</sequence>
<dbReference type="OrthoDB" id="194468at2759"/>
<feature type="domain" description="Amidohydrolase-related" evidence="5">
    <location>
        <begin position="62"/>
        <end position="403"/>
    </location>
</feature>
<evidence type="ECO:0000256" key="4">
    <source>
        <dbReference type="ARBA" id="ARBA00022833"/>
    </source>
</evidence>
<gene>
    <name evidence="6" type="ORF">WOLCODRAFT_34004</name>
</gene>
<keyword evidence="3" id="KW-0378">Hydrolase</keyword>
<dbReference type="Gene3D" id="2.30.40.10">
    <property type="entry name" value="Urease, subunit C, domain 1"/>
    <property type="match status" value="1"/>
</dbReference>
<dbReference type="InterPro" id="IPR051607">
    <property type="entry name" value="Metallo-dep_hydrolases"/>
</dbReference>
<dbReference type="Pfam" id="PF01979">
    <property type="entry name" value="Amidohydro_1"/>
    <property type="match status" value="1"/>
</dbReference>
<keyword evidence="2" id="KW-0479">Metal-binding</keyword>
<evidence type="ECO:0000256" key="2">
    <source>
        <dbReference type="ARBA" id="ARBA00022723"/>
    </source>
</evidence>
<dbReference type="InterPro" id="IPR006680">
    <property type="entry name" value="Amidohydro-rel"/>
</dbReference>
<dbReference type="GO" id="GO:0008892">
    <property type="term" value="F:guanine deaminase activity"/>
    <property type="evidence" value="ECO:0007669"/>
    <property type="project" value="TreeGrafter"/>
</dbReference>
<dbReference type="AlphaFoldDB" id="A0A2H3JCY2"/>
<dbReference type="PANTHER" id="PTHR11271">
    <property type="entry name" value="GUANINE DEAMINASE"/>
    <property type="match status" value="1"/>
</dbReference>
<keyword evidence="7" id="KW-1185">Reference proteome</keyword>
<evidence type="ECO:0000256" key="1">
    <source>
        <dbReference type="ARBA" id="ARBA00001947"/>
    </source>
</evidence>
<dbReference type="PANTHER" id="PTHR11271:SF6">
    <property type="entry name" value="GUANINE DEAMINASE"/>
    <property type="match status" value="1"/>
</dbReference>
<accession>A0A2H3JCY2</accession>
<feature type="non-terminal residue" evidence="6">
    <location>
        <position position="458"/>
    </location>
</feature>
<dbReference type="InterPro" id="IPR011059">
    <property type="entry name" value="Metal-dep_hydrolase_composite"/>
</dbReference>
<evidence type="ECO:0000313" key="6">
    <source>
        <dbReference type="EMBL" id="PCH40112.1"/>
    </source>
</evidence>
<organism evidence="6 7">
    <name type="scientific">Wolfiporia cocos (strain MD-104)</name>
    <name type="common">Brown rot fungus</name>
    <dbReference type="NCBI Taxonomy" id="742152"/>
    <lineage>
        <taxon>Eukaryota</taxon>
        <taxon>Fungi</taxon>
        <taxon>Dikarya</taxon>
        <taxon>Basidiomycota</taxon>
        <taxon>Agaricomycotina</taxon>
        <taxon>Agaricomycetes</taxon>
        <taxon>Polyporales</taxon>
        <taxon>Phaeolaceae</taxon>
        <taxon>Wolfiporia</taxon>
    </lineage>
</organism>
<protein>
    <recommendedName>
        <fullName evidence="5">Amidohydrolase-related domain-containing protein</fullName>
    </recommendedName>
</protein>
<dbReference type="GO" id="GO:0046098">
    <property type="term" value="P:guanine metabolic process"/>
    <property type="evidence" value="ECO:0007669"/>
    <property type="project" value="TreeGrafter"/>
</dbReference>
<dbReference type="Proteomes" id="UP000218811">
    <property type="component" value="Unassembled WGS sequence"/>
</dbReference>
<dbReference type="GO" id="GO:0005829">
    <property type="term" value="C:cytosol"/>
    <property type="evidence" value="ECO:0007669"/>
    <property type="project" value="TreeGrafter"/>
</dbReference>
<name>A0A2H3JCY2_WOLCO</name>
<evidence type="ECO:0000259" key="5">
    <source>
        <dbReference type="Pfam" id="PF01979"/>
    </source>
</evidence>
<proteinExistence type="predicted"/>
<dbReference type="InterPro" id="IPR032466">
    <property type="entry name" value="Metal_Hydrolase"/>
</dbReference>
<dbReference type="Gene3D" id="3.20.20.140">
    <property type="entry name" value="Metal-dependent hydrolases"/>
    <property type="match status" value="1"/>
</dbReference>
<keyword evidence="4" id="KW-0862">Zinc</keyword>
<dbReference type="STRING" id="742152.A0A2H3JCY2"/>